<accession>A0A2H3CLS1</accession>
<evidence type="ECO:0000313" key="1">
    <source>
        <dbReference type="EMBL" id="PBK82314.1"/>
    </source>
</evidence>
<dbReference type="InParanoid" id="A0A2H3CLS1"/>
<dbReference type="OrthoDB" id="2993405at2759"/>
<dbReference type="EMBL" id="KZ293719">
    <property type="protein sequence ID" value="PBK82314.1"/>
    <property type="molecule type" value="Genomic_DNA"/>
</dbReference>
<keyword evidence="2" id="KW-1185">Reference proteome</keyword>
<feature type="non-terminal residue" evidence="1">
    <location>
        <position position="1"/>
    </location>
</feature>
<dbReference type="AlphaFoldDB" id="A0A2H3CLS1"/>
<organism evidence="1 2">
    <name type="scientific">Armillaria gallica</name>
    <name type="common">Bulbous honey fungus</name>
    <name type="synonym">Armillaria bulbosa</name>
    <dbReference type="NCBI Taxonomy" id="47427"/>
    <lineage>
        <taxon>Eukaryota</taxon>
        <taxon>Fungi</taxon>
        <taxon>Dikarya</taxon>
        <taxon>Basidiomycota</taxon>
        <taxon>Agaricomycotina</taxon>
        <taxon>Agaricomycetes</taxon>
        <taxon>Agaricomycetidae</taxon>
        <taxon>Agaricales</taxon>
        <taxon>Marasmiineae</taxon>
        <taxon>Physalacriaceae</taxon>
        <taxon>Armillaria</taxon>
    </lineage>
</organism>
<protein>
    <submittedName>
        <fullName evidence="1">Uncharacterized protein</fullName>
    </submittedName>
</protein>
<gene>
    <name evidence="1" type="ORF">ARMGADRAFT_946858</name>
</gene>
<name>A0A2H3CLS1_ARMGA</name>
<dbReference type="Proteomes" id="UP000217790">
    <property type="component" value="Unassembled WGS sequence"/>
</dbReference>
<reference evidence="2" key="1">
    <citation type="journal article" date="2017" name="Nat. Ecol. Evol.">
        <title>Genome expansion and lineage-specific genetic innovations in the forest pathogenic fungi Armillaria.</title>
        <authorList>
            <person name="Sipos G."/>
            <person name="Prasanna A.N."/>
            <person name="Walter M.C."/>
            <person name="O'Connor E."/>
            <person name="Balint B."/>
            <person name="Krizsan K."/>
            <person name="Kiss B."/>
            <person name="Hess J."/>
            <person name="Varga T."/>
            <person name="Slot J."/>
            <person name="Riley R."/>
            <person name="Boka B."/>
            <person name="Rigling D."/>
            <person name="Barry K."/>
            <person name="Lee J."/>
            <person name="Mihaltcheva S."/>
            <person name="LaButti K."/>
            <person name="Lipzen A."/>
            <person name="Waldron R."/>
            <person name="Moloney N.M."/>
            <person name="Sperisen C."/>
            <person name="Kredics L."/>
            <person name="Vagvoelgyi C."/>
            <person name="Patrignani A."/>
            <person name="Fitzpatrick D."/>
            <person name="Nagy I."/>
            <person name="Doyle S."/>
            <person name="Anderson J.B."/>
            <person name="Grigoriev I.V."/>
            <person name="Gueldener U."/>
            <person name="Muensterkoetter M."/>
            <person name="Nagy L.G."/>
        </authorList>
    </citation>
    <scope>NUCLEOTIDE SEQUENCE [LARGE SCALE GENOMIC DNA]</scope>
    <source>
        <strain evidence="2">Ar21-2</strain>
    </source>
</reference>
<sequence>RSTGTVAKPHPIGRGQQRSLAYQDAQYLLSLAQWKLTIFLNEYCQYIKQNRFLGIVICTIHRTFECAGLSIKHVQKMAKEHSPVKWANFV</sequence>
<proteinExistence type="predicted"/>
<evidence type="ECO:0000313" key="2">
    <source>
        <dbReference type="Proteomes" id="UP000217790"/>
    </source>
</evidence>